<evidence type="ECO:0000256" key="1">
    <source>
        <dbReference type="ARBA" id="ARBA00006484"/>
    </source>
</evidence>
<dbReference type="GO" id="GO:0004316">
    <property type="term" value="F:3-oxoacyl-[acyl-carrier-protein] reductase (NADPH) activity"/>
    <property type="evidence" value="ECO:0007669"/>
    <property type="project" value="UniProtKB-EC"/>
</dbReference>
<dbReference type="RefSeq" id="WP_146402034.1">
    <property type="nucleotide sequence ID" value="NZ_SJPQ01000003.1"/>
</dbReference>
<keyword evidence="2 4" id="KW-0560">Oxidoreductase</keyword>
<dbReference type="AlphaFoldDB" id="A0A5C5ZLH8"/>
<dbReference type="PANTHER" id="PTHR43477">
    <property type="entry name" value="DIHYDROANTICAPSIN 7-DEHYDROGENASE"/>
    <property type="match status" value="1"/>
</dbReference>
<dbReference type="OrthoDB" id="9803333at2"/>
<proteinExistence type="inferred from homology"/>
<feature type="domain" description="Ketoreductase" evidence="3">
    <location>
        <begin position="9"/>
        <end position="169"/>
    </location>
</feature>
<evidence type="ECO:0000313" key="5">
    <source>
        <dbReference type="Proteomes" id="UP000315440"/>
    </source>
</evidence>
<dbReference type="Proteomes" id="UP000315440">
    <property type="component" value="Unassembled WGS sequence"/>
</dbReference>
<dbReference type="Gene3D" id="3.40.50.720">
    <property type="entry name" value="NAD(P)-binding Rossmann-like Domain"/>
    <property type="match status" value="1"/>
</dbReference>
<dbReference type="InterPro" id="IPR002347">
    <property type="entry name" value="SDR_fam"/>
</dbReference>
<dbReference type="PRINTS" id="PR00081">
    <property type="entry name" value="GDHRDH"/>
</dbReference>
<dbReference type="FunFam" id="3.40.50.720:FF:000084">
    <property type="entry name" value="Short-chain dehydrogenase reductase"/>
    <property type="match status" value="1"/>
</dbReference>
<evidence type="ECO:0000256" key="2">
    <source>
        <dbReference type="ARBA" id="ARBA00023002"/>
    </source>
</evidence>
<protein>
    <submittedName>
        <fullName evidence="4">3-oxoacyl-[acyl-carrier-protein] reductase FabG</fullName>
        <ecNumber evidence="4">1.1.1.100</ecNumber>
    </submittedName>
</protein>
<accession>A0A5C5ZLH8</accession>
<organism evidence="4 5">
    <name type="scientific">Pseudobythopirellula maris</name>
    <dbReference type="NCBI Taxonomy" id="2527991"/>
    <lineage>
        <taxon>Bacteria</taxon>
        <taxon>Pseudomonadati</taxon>
        <taxon>Planctomycetota</taxon>
        <taxon>Planctomycetia</taxon>
        <taxon>Pirellulales</taxon>
        <taxon>Lacipirellulaceae</taxon>
        <taxon>Pseudobythopirellula</taxon>
    </lineage>
</organism>
<reference evidence="4 5" key="1">
    <citation type="submission" date="2019-02" db="EMBL/GenBank/DDBJ databases">
        <title>Deep-cultivation of Planctomycetes and their phenomic and genomic characterization uncovers novel biology.</title>
        <authorList>
            <person name="Wiegand S."/>
            <person name="Jogler M."/>
            <person name="Boedeker C."/>
            <person name="Pinto D."/>
            <person name="Vollmers J."/>
            <person name="Rivas-Marin E."/>
            <person name="Kohn T."/>
            <person name="Peeters S.H."/>
            <person name="Heuer A."/>
            <person name="Rast P."/>
            <person name="Oberbeckmann S."/>
            <person name="Bunk B."/>
            <person name="Jeske O."/>
            <person name="Meyerdierks A."/>
            <person name="Storesund J.E."/>
            <person name="Kallscheuer N."/>
            <person name="Luecker S."/>
            <person name="Lage O.M."/>
            <person name="Pohl T."/>
            <person name="Merkel B.J."/>
            <person name="Hornburger P."/>
            <person name="Mueller R.-W."/>
            <person name="Bruemmer F."/>
            <person name="Labrenz M."/>
            <person name="Spormann A.M."/>
            <person name="Op Den Camp H."/>
            <person name="Overmann J."/>
            <person name="Amann R."/>
            <person name="Jetten M.S.M."/>
            <person name="Mascher T."/>
            <person name="Medema M.H."/>
            <person name="Devos D.P."/>
            <person name="Kaster A.-K."/>
            <person name="Ovreas L."/>
            <person name="Rohde M."/>
            <person name="Galperin M.Y."/>
            <person name="Jogler C."/>
        </authorList>
    </citation>
    <scope>NUCLEOTIDE SEQUENCE [LARGE SCALE GENOMIC DNA]</scope>
    <source>
        <strain evidence="4 5">Mal64</strain>
    </source>
</reference>
<gene>
    <name evidence="4" type="primary">fabG_3</name>
    <name evidence="4" type="ORF">Mal64_32230</name>
</gene>
<dbReference type="Pfam" id="PF13561">
    <property type="entry name" value="adh_short_C2"/>
    <property type="match status" value="1"/>
</dbReference>
<dbReference type="PANTHER" id="PTHR43477:SF1">
    <property type="entry name" value="DIHYDROANTICAPSIN 7-DEHYDROGENASE"/>
    <property type="match status" value="1"/>
</dbReference>
<dbReference type="EC" id="1.1.1.100" evidence="4"/>
<comment type="caution">
    <text evidence="4">The sequence shown here is derived from an EMBL/GenBank/DDBJ whole genome shotgun (WGS) entry which is preliminary data.</text>
</comment>
<name>A0A5C5ZLH8_9BACT</name>
<keyword evidence="5" id="KW-1185">Reference proteome</keyword>
<evidence type="ECO:0000259" key="3">
    <source>
        <dbReference type="SMART" id="SM00822"/>
    </source>
</evidence>
<sequence length="255" mass="26012">MNEPAQNSPAYVVLGAAGGIGAETCRRLSAAGARLLLAGRPSDRLTALGEELGAPTHPLDATRTEEVEAAFKAAVDSFGPIAGAANFVGSLLLKPAHLTTDEEWDSVVATNLRSAFATVRAAAKTMRRSGGSVVLISSAAAQHGFANHEAIAAAKAGVNGLVLSAAATYAPYGLRFNGVAPGLTKTPLTESIWSKETSAAASLDLHAAGRLGEAGDVASAVVWLLDPPNNWITGEILAVDGGLARIRPTKRLGSN</sequence>
<dbReference type="EMBL" id="SJPQ01000003">
    <property type="protein sequence ID" value="TWT87681.1"/>
    <property type="molecule type" value="Genomic_DNA"/>
</dbReference>
<dbReference type="InterPro" id="IPR036291">
    <property type="entry name" value="NAD(P)-bd_dom_sf"/>
</dbReference>
<dbReference type="CDD" id="cd05233">
    <property type="entry name" value="SDR_c"/>
    <property type="match status" value="1"/>
</dbReference>
<dbReference type="InterPro" id="IPR057326">
    <property type="entry name" value="KR_dom"/>
</dbReference>
<dbReference type="SUPFAM" id="SSF51735">
    <property type="entry name" value="NAD(P)-binding Rossmann-fold domains"/>
    <property type="match status" value="1"/>
</dbReference>
<dbReference type="SMART" id="SM00822">
    <property type="entry name" value="PKS_KR"/>
    <property type="match status" value="1"/>
</dbReference>
<dbReference type="InterPro" id="IPR051122">
    <property type="entry name" value="SDR_DHRS6-like"/>
</dbReference>
<comment type="similarity">
    <text evidence="1">Belongs to the short-chain dehydrogenases/reductases (SDR) family.</text>
</comment>
<evidence type="ECO:0000313" key="4">
    <source>
        <dbReference type="EMBL" id="TWT87681.1"/>
    </source>
</evidence>